<dbReference type="NCBIfam" id="TIGR01068">
    <property type="entry name" value="thioredoxin"/>
    <property type="match status" value="1"/>
</dbReference>
<keyword evidence="4 9" id="KW-1015">Disulfide bond</keyword>
<keyword evidence="2" id="KW-0813">Transport</keyword>
<comment type="similarity">
    <text evidence="1 7">Belongs to the thioredoxin family.</text>
</comment>
<keyword evidence="3" id="KW-0249">Electron transport</keyword>
<feature type="disulfide bond" description="Redox-active" evidence="9">
    <location>
        <begin position="32"/>
        <end position="35"/>
    </location>
</feature>
<evidence type="ECO:0000259" key="10">
    <source>
        <dbReference type="PROSITE" id="PS51352"/>
    </source>
</evidence>
<dbReference type="Gene3D" id="3.40.30.10">
    <property type="entry name" value="Glutaredoxin"/>
    <property type="match status" value="1"/>
</dbReference>
<dbReference type="GO" id="GO:0045454">
    <property type="term" value="P:cell redox homeostasis"/>
    <property type="evidence" value="ECO:0007669"/>
    <property type="project" value="TreeGrafter"/>
</dbReference>
<feature type="active site" description="Nucleophile" evidence="8">
    <location>
        <position position="35"/>
    </location>
</feature>
<dbReference type="CDD" id="cd02947">
    <property type="entry name" value="TRX_family"/>
    <property type="match status" value="1"/>
</dbReference>
<dbReference type="STRING" id="1307761.L21SP2_0200"/>
<feature type="site" description="Contributes to redox potential value" evidence="8">
    <location>
        <position position="34"/>
    </location>
</feature>
<name>V5WCX7_9SPIO</name>
<feature type="site" description="Contributes to redox potential value" evidence="8">
    <location>
        <position position="33"/>
    </location>
</feature>
<gene>
    <name evidence="11" type="ORF">L21SP2_0200</name>
</gene>
<evidence type="ECO:0000256" key="4">
    <source>
        <dbReference type="ARBA" id="ARBA00023157"/>
    </source>
</evidence>
<keyword evidence="12" id="KW-1185">Reference proteome</keyword>
<evidence type="ECO:0000313" key="12">
    <source>
        <dbReference type="Proteomes" id="UP000018680"/>
    </source>
</evidence>
<evidence type="ECO:0000256" key="2">
    <source>
        <dbReference type="ARBA" id="ARBA00022448"/>
    </source>
</evidence>
<dbReference type="SUPFAM" id="SSF52833">
    <property type="entry name" value="Thioredoxin-like"/>
    <property type="match status" value="1"/>
</dbReference>
<evidence type="ECO:0000256" key="7">
    <source>
        <dbReference type="PIRNR" id="PIRNR000077"/>
    </source>
</evidence>
<feature type="domain" description="Thioredoxin" evidence="10">
    <location>
        <begin position="1"/>
        <end position="107"/>
    </location>
</feature>
<evidence type="ECO:0000256" key="6">
    <source>
        <dbReference type="NCBIfam" id="TIGR01068"/>
    </source>
</evidence>
<dbReference type="GO" id="GO:0005829">
    <property type="term" value="C:cytosol"/>
    <property type="evidence" value="ECO:0007669"/>
    <property type="project" value="TreeGrafter"/>
</dbReference>
<feature type="active site" description="Nucleophile" evidence="8">
    <location>
        <position position="32"/>
    </location>
</feature>
<dbReference type="PANTHER" id="PTHR45663">
    <property type="entry name" value="GEO12009P1"/>
    <property type="match status" value="1"/>
</dbReference>
<dbReference type="AlphaFoldDB" id="V5WCX7"/>
<organism evidence="11 12">
    <name type="scientific">Salinispira pacifica</name>
    <dbReference type="NCBI Taxonomy" id="1307761"/>
    <lineage>
        <taxon>Bacteria</taxon>
        <taxon>Pseudomonadati</taxon>
        <taxon>Spirochaetota</taxon>
        <taxon>Spirochaetia</taxon>
        <taxon>Spirochaetales</taxon>
        <taxon>Spirochaetaceae</taxon>
        <taxon>Salinispira</taxon>
    </lineage>
</organism>
<evidence type="ECO:0000256" key="3">
    <source>
        <dbReference type="ARBA" id="ARBA00022982"/>
    </source>
</evidence>
<dbReference type="Proteomes" id="UP000018680">
    <property type="component" value="Chromosome"/>
</dbReference>
<dbReference type="PATRIC" id="fig|1307761.3.peg.201"/>
<dbReference type="PROSITE" id="PS51352">
    <property type="entry name" value="THIOREDOXIN_2"/>
    <property type="match status" value="1"/>
</dbReference>
<dbReference type="RefSeq" id="WP_024266575.1">
    <property type="nucleotide sequence ID" value="NC_023035.1"/>
</dbReference>
<dbReference type="HOGENOM" id="CLU_090389_10_3_12"/>
<dbReference type="InterPro" id="IPR036249">
    <property type="entry name" value="Thioredoxin-like_sf"/>
</dbReference>
<feature type="site" description="Deprotonates C-terminal active site Cys" evidence="8">
    <location>
        <position position="26"/>
    </location>
</feature>
<dbReference type="PANTHER" id="PTHR45663:SF11">
    <property type="entry name" value="GEO12009P1"/>
    <property type="match status" value="1"/>
</dbReference>
<dbReference type="PIRSF" id="PIRSF000077">
    <property type="entry name" value="Thioredoxin"/>
    <property type="match status" value="1"/>
</dbReference>
<dbReference type="GO" id="GO:0015035">
    <property type="term" value="F:protein-disulfide reductase activity"/>
    <property type="evidence" value="ECO:0007669"/>
    <property type="project" value="UniProtKB-UniRule"/>
</dbReference>
<reference evidence="11 12" key="1">
    <citation type="journal article" date="2015" name="Stand. Genomic Sci.">
        <title>Complete genome sequence and description of Salinispira pacifica gen. nov., sp. nov., a novel spirochaete isolated form a hypersaline microbial mat.</title>
        <authorList>
            <person name="Ben Hania W."/>
            <person name="Joseph M."/>
            <person name="Schumann P."/>
            <person name="Bunk B."/>
            <person name="Fiebig A."/>
            <person name="Sproer C."/>
            <person name="Klenk H.P."/>
            <person name="Fardeau M.L."/>
            <person name="Spring S."/>
        </authorList>
    </citation>
    <scope>NUCLEOTIDE SEQUENCE [LARGE SCALE GENOMIC DNA]</scope>
    <source>
        <strain evidence="11 12">L21-RPul-D2</strain>
    </source>
</reference>
<dbReference type="EMBL" id="CP006939">
    <property type="protein sequence ID" value="AHC13642.1"/>
    <property type="molecule type" value="Genomic_DNA"/>
</dbReference>
<evidence type="ECO:0000256" key="9">
    <source>
        <dbReference type="PIRSR" id="PIRSR000077-4"/>
    </source>
</evidence>
<dbReference type="Pfam" id="PF00085">
    <property type="entry name" value="Thioredoxin"/>
    <property type="match status" value="1"/>
</dbReference>
<evidence type="ECO:0000256" key="1">
    <source>
        <dbReference type="ARBA" id="ARBA00008987"/>
    </source>
</evidence>
<dbReference type="FunFam" id="3.40.30.10:FF:000001">
    <property type="entry name" value="Thioredoxin"/>
    <property type="match status" value="1"/>
</dbReference>
<evidence type="ECO:0000256" key="5">
    <source>
        <dbReference type="ARBA" id="ARBA00023284"/>
    </source>
</evidence>
<dbReference type="InterPro" id="IPR013766">
    <property type="entry name" value="Thioredoxin_domain"/>
</dbReference>
<dbReference type="eggNOG" id="COG3118">
    <property type="taxonomic scope" value="Bacteria"/>
</dbReference>
<dbReference type="PRINTS" id="PR00421">
    <property type="entry name" value="THIOREDOXIN"/>
</dbReference>
<dbReference type="KEGG" id="slr:L21SP2_0200"/>
<dbReference type="InterPro" id="IPR005746">
    <property type="entry name" value="Thioredoxin"/>
</dbReference>
<protein>
    <recommendedName>
        <fullName evidence="6 7">Thioredoxin</fullName>
    </recommendedName>
</protein>
<proteinExistence type="inferred from homology"/>
<accession>V5WCX7</accession>
<evidence type="ECO:0000256" key="8">
    <source>
        <dbReference type="PIRSR" id="PIRSR000077-1"/>
    </source>
</evidence>
<keyword evidence="5 9" id="KW-0676">Redox-active center</keyword>
<sequence>MSDQVTLTTENFENEVLKSDIPVVVDFWAEWCMPCRMIAPVLEDLSKEYSGKIKVGKLNVDDHGDIGAKYNIISIPTLLVFKDGQLIKQHVGAAPKATIQELISSAM</sequence>
<dbReference type="OrthoDB" id="9790390at2"/>
<evidence type="ECO:0000313" key="11">
    <source>
        <dbReference type="EMBL" id="AHC13642.1"/>
    </source>
</evidence>